<feature type="repeat" description="ANK" evidence="3">
    <location>
        <begin position="97"/>
        <end position="129"/>
    </location>
</feature>
<gene>
    <name evidence="6" type="primary">LOC115885189</name>
</gene>
<dbReference type="InterPro" id="IPR036770">
    <property type="entry name" value="Ankyrin_rpt-contain_sf"/>
</dbReference>
<feature type="transmembrane region" description="Helical" evidence="4">
    <location>
        <begin position="32"/>
        <end position="55"/>
    </location>
</feature>
<accession>A0A6J2Y9F8</accession>
<feature type="repeat" description="ANK" evidence="3">
    <location>
        <begin position="170"/>
        <end position="202"/>
    </location>
</feature>
<evidence type="ECO:0000256" key="2">
    <source>
        <dbReference type="ARBA" id="ARBA00023043"/>
    </source>
</evidence>
<dbReference type="PANTHER" id="PTHR24198">
    <property type="entry name" value="ANKYRIN REPEAT AND PROTEIN KINASE DOMAIN-CONTAINING PROTEIN"/>
    <property type="match status" value="1"/>
</dbReference>
<dbReference type="OrthoDB" id="194358at2759"/>
<dbReference type="Pfam" id="PF13637">
    <property type="entry name" value="Ank_4"/>
    <property type="match status" value="1"/>
</dbReference>
<keyword evidence="1" id="KW-0677">Repeat</keyword>
<keyword evidence="2 3" id="KW-0040">ANK repeat</keyword>
<evidence type="ECO:0000313" key="6">
    <source>
        <dbReference type="RefSeq" id="XP_030759871.1"/>
    </source>
</evidence>
<dbReference type="PROSITE" id="PS50088">
    <property type="entry name" value="ANK_REPEAT"/>
    <property type="match status" value="2"/>
</dbReference>
<name>A0A6J2Y9F8_SITOR</name>
<proteinExistence type="predicted"/>
<dbReference type="Proteomes" id="UP000504635">
    <property type="component" value="Unplaced"/>
</dbReference>
<evidence type="ECO:0000256" key="1">
    <source>
        <dbReference type="ARBA" id="ARBA00022737"/>
    </source>
</evidence>
<reference evidence="6" key="1">
    <citation type="submission" date="2025-08" db="UniProtKB">
        <authorList>
            <consortium name="RefSeq"/>
        </authorList>
    </citation>
    <scope>IDENTIFICATION</scope>
    <source>
        <tissue evidence="6">Gonads</tissue>
    </source>
</reference>
<keyword evidence="4" id="KW-0472">Membrane</keyword>
<dbReference type="Pfam" id="PF12796">
    <property type="entry name" value="Ank_2"/>
    <property type="match status" value="1"/>
</dbReference>
<dbReference type="AlphaFoldDB" id="A0A6J2Y9F8"/>
<evidence type="ECO:0000256" key="4">
    <source>
        <dbReference type="SAM" id="Phobius"/>
    </source>
</evidence>
<dbReference type="SMART" id="SM00248">
    <property type="entry name" value="ANK"/>
    <property type="match status" value="3"/>
</dbReference>
<keyword evidence="5" id="KW-1185">Reference proteome</keyword>
<evidence type="ECO:0000313" key="5">
    <source>
        <dbReference type="Proteomes" id="UP000504635"/>
    </source>
</evidence>
<dbReference type="KEGG" id="soy:115885189"/>
<organism evidence="5 6">
    <name type="scientific">Sitophilus oryzae</name>
    <name type="common">Rice weevil</name>
    <name type="synonym">Curculio oryzae</name>
    <dbReference type="NCBI Taxonomy" id="7048"/>
    <lineage>
        <taxon>Eukaryota</taxon>
        <taxon>Metazoa</taxon>
        <taxon>Ecdysozoa</taxon>
        <taxon>Arthropoda</taxon>
        <taxon>Hexapoda</taxon>
        <taxon>Insecta</taxon>
        <taxon>Pterygota</taxon>
        <taxon>Neoptera</taxon>
        <taxon>Endopterygota</taxon>
        <taxon>Coleoptera</taxon>
        <taxon>Polyphaga</taxon>
        <taxon>Cucujiformia</taxon>
        <taxon>Curculionidae</taxon>
        <taxon>Dryophthorinae</taxon>
        <taxon>Sitophilus</taxon>
    </lineage>
</organism>
<dbReference type="GeneID" id="115885189"/>
<keyword evidence="4" id="KW-0812">Transmembrane</keyword>
<protein>
    <submittedName>
        <fullName evidence="6">Ankyrin-1-like</fullName>
    </submittedName>
</protein>
<dbReference type="Gene3D" id="1.25.40.20">
    <property type="entry name" value="Ankyrin repeat-containing domain"/>
    <property type="match status" value="1"/>
</dbReference>
<dbReference type="SUPFAM" id="SSF48403">
    <property type="entry name" value="Ankyrin repeat"/>
    <property type="match status" value="1"/>
</dbReference>
<dbReference type="InParanoid" id="A0A6J2Y9F8"/>
<dbReference type="PROSITE" id="PS50297">
    <property type="entry name" value="ANK_REP_REGION"/>
    <property type="match status" value="1"/>
</dbReference>
<sequence length="230" mass="26309">MLKTICKIIFESLARNMGALCDFRLSLAAKCWILLMLSLTVYSLGFISFKIFSWLCKCFEDNSFKDLYVAVTENNVLKAVCIINSNPQYVNKFKLPEGYTPFMIACANANTQLVSYMIQKGAWINVKSKYGETPFYLAAFYYIQHKKWKNATCIRELYYAGANINEPAKNQITVLQLAAIFGHTSLVKWLLVKNANLNICPHPYLLARSQGHHETASVIETRVKIKYLPY</sequence>
<evidence type="ECO:0000256" key="3">
    <source>
        <dbReference type="PROSITE-ProRule" id="PRU00023"/>
    </source>
</evidence>
<dbReference type="InterPro" id="IPR002110">
    <property type="entry name" value="Ankyrin_rpt"/>
</dbReference>
<keyword evidence="4" id="KW-1133">Transmembrane helix</keyword>
<dbReference type="RefSeq" id="XP_030759871.1">
    <property type="nucleotide sequence ID" value="XM_030904011.1"/>
</dbReference>
<dbReference type="PANTHER" id="PTHR24198:SF194">
    <property type="entry name" value="INVERSIN-A"/>
    <property type="match status" value="1"/>
</dbReference>